<keyword evidence="11" id="KW-1185">Reference proteome</keyword>
<keyword evidence="5 10" id="KW-0808">Transferase</keyword>
<evidence type="ECO:0000256" key="1">
    <source>
        <dbReference type="ARBA" id="ARBA00000439"/>
    </source>
</evidence>
<evidence type="ECO:0000256" key="3">
    <source>
        <dbReference type="ARBA" id="ARBA00012560"/>
    </source>
</evidence>
<dbReference type="InterPro" id="IPR017853">
    <property type="entry name" value="GH"/>
</dbReference>
<feature type="region of interest" description="Disordered" evidence="9">
    <location>
        <begin position="19"/>
        <end position="71"/>
    </location>
</feature>
<dbReference type="Pfam" id="PF02446">
    <property type="entry name" value="Glyco_hydro_77"/>
    <property type="match status" value="2"/>
</dbReference>
<evidence type="ECO:0000256" key="9">
    <source>
        <dbReference type="SAM" id="MobiDB-lite"/>
    </source>
</evidence>
<keyword evidence="6" id="KW-0119">Carbohydrate metabolism</keyword>
<evidence type="ECO:0000313" key="11">
    <source>
        <dbReference type="Proteomes" id="UP000236161"/>
    </source>
</evidence>
<dbReference type="SUPFAM" id="SSF51445">
    <property type="entry name" value="(Trans)glycosidases"/>
    <property type="match status" value="1"/>
</dbReference>
<dbReference type="GO" id="GO:0004134">
    <property type="term" value="F:4-alpha-glucanotransferase activity"/>
    <property type="evidence" value="ECO:0007669"/>
    <property type="project" value="UniProtKB-EC"/>
</dbReference>
<evidence type="ECO:0000256" key="8">
    <source>
        <dbReference type="ARBA" id="ARBA00031501"/>
    </source>
</evidence>
<dbReference type="Proteomes" id="UP000236161">
    <property type="component" value="Unassembled WGS sequence"/>
</dbReference>
<dbReference type="EC" id="2.4.1.25" evidence="3"/>
<evidence type="ECO:0000256" key="2">
    <source>
        <dbReference type="ARBA" id="ARBA00005684"/>
    </source>
</evidence>
<dbReference type="PANTHER" id="PTHR32438:SF5">
    <property type="entry name" value="4-ALPHA-GLUCANOTRANSFERASE DPE1, CHLOROPLASTIC_AMYLOPLASTIC"/>
    <property type="match status" value="1"/>
</dbReference>
<name>A0A2I0AMK7_9ASPA</name>
<organism evidence="10 11">
    <name type="scientific">Apostasia shenzhenica</name>
    <dbReference type="NCBI Taxonomy" id="1088818"/>
    <lineage>
        <taxon>Eukaryota</taxon>
        <taxon>Viridiplantae</taxon>
        <taxon>Streptophyta</taxon>
        <taxon>Embryophyta</taxon>
        <taxon>Tracheophyta</taxon>
        <taxon>Spermatophyta</taxon>
        <taxon>Magnoliopsida</taxon>
        <taxon>Liliopsida</taxon>
        <taxon>Asparagales</taxon>
        <taxon>Orchidaceae</taxon>
        <taxon>Apostasioideae</taxon>
        <taxon>Apostasia</taxon>
    </lineage>
</organism>
<dbReference type="InterPro" id="IPR003385">
    <property type="entry name" value="Glyco_hydro_77"/>
</dbReference>
<dbReference type="OrthoDB" id="6123450at2759"/>
<dbReference type="GO" id="GO:0005975">
    <property type="term" value="P:carbohydrate metabolic process"/>
    <property type="evidence" value="ECO:0007669"/>
    <property type="project" value="InterPro"/>
</dbReference>
<accession>A0A2I0AMK7</accession>
<dbReference type="STRING" id="1088818.A0A2I0AMK7"/>
<gene>
    <name evidence="10" type="primary">DPE1</name>
    <name evidence="10" type="ORF">AXF42_Ash002086</name>
</gene>
<dbReference type="Gene3D" id="3.20.20.80">
    <property type="entry name" value="Glycosidases"/>
    <property type="match status" value="1"/>
</dbReference>
<comment type="catalytic activity">
    <reaction evidence="1">
        <text>Transfers a segment of a (1-&gt;4)-alpha-D-glucan to a new position in an acceptor, which may be glucose or a (1-&gt;4)-alpha-D-glucan.</text>
        <dbReference type="EC" id="2.4.1.25"/>
    </reaction>
</comment>
<evidence type="ECO:0000256" key="4">
    <source>
        <dbReference type="ARBA" id="ARBA00022676"/>
    </source>
</evidence>
<evidence type="ECO:0000256" key="6">
    <source>
        <dbReference type="ARBA" id="ARBA00023277"/>
    </source>
</evidence>
<dbReference type="EMBL" id="KZ451969">
    <property type="protein sequence ID" value="PKA56783.1"/>
    <property type="molecule type" value="Genomic_DNA"/>
</dbReference>
<keyword evidence="4 10" id="KW-0328">Glycosyltransferase</keyword>
<evidence type="ECO:0000313" key="10">
    <source>
        <dbReference type="EMBL" id="PKA56783.1"/>
    </source>
</evidence>
<reference evidence="10 11" key="1">
    <citation type="journal article" date="2017" name="Nature">
        <title>The Apostasia genome and the evolution of orchids.</title>
        <authorList>
            <person name="Zhang G.Q."/>
            <person name="Liu K.W."/>
            <person name="Li Z."/>
            <person name="Lohaus R."/>
            <person name="Hsiao Y.Y."/>
            <person name="Niu S.C."/>
            <person name="Wang J.Y."/>
            <person name="Lin Y.C."/>
            <person name="Xu Q."/>
            <person name="Chen L.J."/>
            <person name="Yoshida K."/>
            <person name="Fujiwara S."/>
            <person name="Wang Z.W."/>
            <person name="Zhang Y.Q."/>
            <person name="Mitsuda N."/>
            <person name="Wang M."/>
            <person name="Liu G.H."/>
            <person name="Pecoraro L."/>
            <person name="Huang H.X."/>
            <person name="Xiao X.J."/>
            <person name="Lin M."/>
            <person name="Wu X.Y."/>
            <person name="Wu W.L."/>
            <person name="Chen Y.Y."/>
            <person name="Chang S.B."/>
            <person name="Sakamoto S."/>
            <person name="Ohme-Takagi M."/>
            <person name="Yagi M."/>
            <person name="Zeng S.J."/>
            <person name="Shen C.Y."/>
            <person name="Yeh C.M."/>
            <person name="Luo Y.B."/>
            <person name="Tsai W.C."/>
            <person name="Van de Peer Y."/>
            <person name="Liu Z.J."/>
        </authorList>
    </citation>
    <scope>NUCLEOTIDE SEQUENCE [LARGE SCALE GENOMIC DNA]</scope>
    <source>
        <strain evidence="11">cv. Shenzhen</strain>
        <tissue evidence="10">Stem</tissue>
    </source>
</reference>
<dbReference type="AlphaFoldDB" id="A0A2I0AMK7"/>
<proteinExistence type="inferred from homology"/>
<dbReference type="PANTHER" id="PTHR32438">
    <property type="entry name" value="4-ALPHA-GLUCANOTRANSFERASE DPE1, CHLOROPLASTIC/AMYLOPLASTIC"/>
    <property type="match status" value="1"/>
</dbReference>
<comment type="similarity">
    <text evidence="2">Belongs to the disproportionating enzyme family.</text>
</comment>
<evidence type="ECO:0000256" key="7">
    <source>
        <dbReference type="ARBA" id="ARBA00031423"/>
    </source>
</evidence>
<evidence type="ECO:0000256" key="5">
    <source>
        <dbReference type="ARBA" id="ARBA00022679"/>
    </source>
</evidence>
<protein>
    <recommendedName>
        <fullName evidence="3">4-alpha-glucanotransferase</fullName>
        <ecNumber evidence="3">2.4.1.25</ecNumber>
    </recommendedName>
    <alternativeName>
        <fullName evidence="7">Amylomaltase</fullName>
    </alternativeName>
    <alternativeName>
        <fullName evidence="8">Disproportionating enzyme</fullName>
    </alternativeName>
</protein>
<sequence>MVEGRQFLGACFFGPDWRPRSHGQQDFPQRGGGLARGLRIAAPPGGSELSEESRGAAPPDLVAGAARDRGPRRRGHSLLGLAPLHRMLCLAGLTACLSNSSVALFDLSSALLVLPLVPPGRKFQEDGSPYAGQDANCGNTLLISLEELVKDGLLLKNELPEPIYMEKVQFATVAGSVIELHYYLELKYSLEYLSDQTASLGWLYDAALFAAIDRSTSFFSWDEWPEHLKNRHLGALEQIHDSHKDFINVFLAQQFLFQKQWKKIRSHANKLGVSIMGDMPIYVGHHSADVWANKKSFLLDRKGFPVLVSGVPPDAFSQTGQLWGSPLYDWCAMEENGYAWWIRRIKRALDLYDEFRIDHFRGFAGFWSIPSGESLYKAGPSKAFFDAIFGAVGKINIIAEDLGVITEDVIQLRKAIGAPGMAVLQFVPNGQTNPGCDALQVQKYLTVTRETSISWMLINAAVCSVARTAIIPMQDILSLGSSARMNIPATQLGNWSWRIPNEISFDTLELEARRMRDMLSLYNRL</sequence>